<name>A0A0K8MIS2_9LACO</name>
<dbReference type="Proteomes" id="UP000253891">
    <property type="component" value="Unassembled WGS sequence"/>
</dbReference>
<evidence type="ECO:0000256" key="1">
    <source>
        <dbReference type="ARBA" id="ARBA00004141"/>
    </source>
</evidence>
<dbReference type="InterPro" id="IPR006419">
    <property type="entry name" value="NMN_transpt_PnuC"/>
</dbReference>
<keyword evidence="2 5" id="KW-0812">Transmembrane</keyword>
<dbReference type="GO" id="GO:0016020">
    <property type="term" value="C:membrane"/>
    <property type="evidence" value="ECO:0007669"/>
    <property type="project" value="UniProtKB-SubCell"/>
</dbReference>
<comment type="subcellular location">
    <subcellularLocation>
        <location evidence="1">Membrane</location>
        <topology evidence="1">Multi-pass membrane protein</topology>
    </subcellularLocation>
</comment>
<feature type="transmembrane region" description="Helical" evidence="5">
    <location>
        <begin position="95"/>
        <end position="116"/>
    </location>
</feature>
<dbReference type="GO" id="GO:0034257">
    <property type="term" value="F:nicotinamide riboside transmembrane transporter activity"/>
    <property type="evidence" value="ECO:0007669"/>
    <property type="project" value="InterPro"/>
</dbReference>
<evidence type="ECO:0000256" key="3">
    <source>
        <dbReference type="ARBA" id="ARBA00022989"/>
    </source>
</evidence>
<feature type="transmembrane region" description="Helical" evidence="5">
    <location>
        <begin position="170"/>
        <end position="190"/>
    </location>
</feature>
<feature type="transmembrane region" description="Helical" evidence="5">
    <location>
        <begin position="15"/>
        <end position="33"/>
    </location>
</feature>
<evidence type="ECO:0000256" key="5">
    <source>
        <dbReference type="SAM" id="Phobius"/>
    </source>
</evidence>
<accession>A0A0K8MIS2</accession>
<protein>
    <recommendedName>
        <fullName evidence="8">Nicotinamide mononucleotide transporter</fullName>
    </recommendedName>
</protein>
<organism evidence="6 7">
    <name type="scientific">Fructobacillus ficulneus</name>
    <dbReference type="NCBI Taxonomy" id="157463"/>
    <lineage>
        <taxon>Bacteria</taxon>
        <taxon>Bacillati</taxon>
        <taxon>Bacillota</taxon>
        <taxon>Bacilli</taxon>
        <taxon>Lactobacillales</taxon>
        <taxon>Lactobacillaceae</taxon>
        <taxon>Fructobacillus</taxon>
    </lineage>
</organism>
<proteinExistence type="predicted"/>
<dbReference type="STRING" id="157463.GCA_001047075_01253"/>
<evidence type="ECO:0000256" key="2">
    <source>
        <dbReference type="ARBA" id="ARBA00022692"/>
    </source>
</evidence>
<dbReference type="OrthoDB" id="5195560at2"/>
<evidence type="ECO:0000313" key="7">
    <source>
        <dbReference type="Proteomes" id="UP000253891"/>
    </source>
</evidence>
<dbReference type="RefSeq" id="WP_061993662.1">
    <property type="nucleotide sequence ID" value="NZ_DF968005.1"/>
</dbReference>
<feature type="transmembrane region" description="Helical" evidence="5">
    <location>
        <begin position="136"/>
        <end position="158"/>
    </location>
</feature>
<keyword evidence="7" id="KW-1185">Reference proteome</keyword>
<sequence length="249" mass="27920">MFNRKIQAIAESKSFDFLGVAIVLTTVFMLGYYKTPLSASWVFAGHDNFFLSWPLIGVVSTLSAIASIMATRLTAKVSNWGNVVSWINTIFSGTIDFLLGNVGAVLTYPLSVYLNWQASQTWAKKYRHSFGRQKNFPLFLAAIMVGAVIVGFGLNYIAYVGLAHEEINSLYYFSSITFTFSLIANVLNVFKLPSQWTFWAIYNVAQLGKAFSLGNFANVAKYIYYIINSIFASFSWLLKKERLVSASEE</sequence>
<dbReference type="AlphaFoldDB" id="A0A0K8MIS2"/>
<dbReference type="Pfam" id="PF04973">
    <property type="entry name" value="NMN_transporter"/>
    <property type="match status" value="1"/>
</dbReference>
<evidence type="ECO:0008006" key="8">
    <source>
        <dbReference type="Google" id="ProtNLM"/>
    </source>
</evidence>
<gene>
    <name evidence="6" type="ORF">FFIC_283800</name>
</gene>
<evidence type="ECO:0000256" key="4">
    <source>
        <dbReference type="ARBA" id="ARBA00023136"/>
    </source>
</evidence>
<evidence type="ECO:0000313" key="6">
    <source>
        <dbReference type="EMBL" id="GAP00363.1"/>
    </source>
</evidence>
<feature type="transmembrane region" description="Helical" evidence="5">
    <location>
        <begin position="53"/>
        <end position="75"/>
    </location>
</feature>
<feature type="transmembrane region" description="Helical" evidence="5">
    <location>
        <begin position="222"/>
        <end position="238"/>
    </location>
</feature>
<keyword evidence="3 5" id="KW-1133">Transmembrane helix</keyword>
<dbReference type="EMBL" id="DF968005">
    <property type="protein sequence ID" value="GAP00363.1"/>
    <property type="molecule type" value="Genomic_DNA"/>
</dbReference>
<reference evidence="6 7" key="1">
    <citation type="journal article" date="2015" name="BMC Genomics">
        <title>Comparative genomics of Fructobacillus spp. and Leuconostoc spp. reveals niche-specific evolution of Fructobacillus spp.</title>
        <authorList>
            <person name="Endo A."/>
            <person name="Tanizawa Y."/>
            <person name="Tanaka N."/>
            <person name="Maeno S."/>
            <person name="Kumar H."/>
            <person name="Shiwa Y."/>
            <person name="Okada S."/>
            <person name="Yoshikawa H."/>
            <person name="Dicks L."/>
            <person name="Nakagawa J."/>
            <person name="Arita M."/>
        </authorList>
    </citation>
    <scope>NUCLEOTIDE SEQUENCE [LARGE SCALE GENOMIC DNA]</scope>
    <source>
        <strain evidence="6 7">JCM 12225</strain>
    </source>
</reference>
<keyword evidence="4 5" id="KW-0472">Membrane</keyword>